<dbReference type="Gene3D" id="2.60.200.20">
    <property type="match status" value="1"/>
</dbReference>
<dbReference type="Proteomes" id="UP000195913">
    <property type="component" value="Unassembled WGS sequence"/>
</dbReference>
<dbReference type="PROSITE" id="PS50006">
    <property type="entry name" value="FHA_DOMAIN"/>
    <property type="match status" value="1"/>
</dbReference>
<dbReference type="InterPro" id="IPR008984">
    <property type="entry name" value="SMAD_FHA_dom_sf"/>
</dbReference>
<gene>
    <name evidence="3" type="ORF">FM101_02325</name>
</gene>
<protein>
    <recommendedName>
        <fullName evidence="2">FHA domain-containing protein</fullName>
    </recommendedName>
</protein>
<evidence type="ECO:0000259" key="2">
    <source>
        <dbReference type="PROSITE" id="PS50006"/>
    </source>
</evidence>
<evidence type="ECO:0000256" key="1">
    <source>
        <dbReference type="ARBA" id="ARBA00022553"/>
    </source>
</evidence>
<accession>A0A1R4F573</accession>
<organism evidence="3 4">
    <name type="scientific">Arthrobacter rhombi</name>
    <dbReference type="NCBI Taxonomy" id="71253"/>
    <lineage>
        <taxon>Bacteria</taxon>
        <taxon>Bacillati</taxon>
        <taxon>Actinomycetota</taxon>
        <taxon>Actinomycetes</taxon>
        <taxon>Micrococcales</taxon>
        <taxon>Micrococcaceae</taxon>
        <taxon>Arthrobacter</taxon>
    </lineage>
</organism>
<evidence type="ECO:0000313" key="4">
    <source>
        <dbReference type="Proteomes" id="UP000195913"/>
    </source>
</evidence>
<sequence length="97" mass="10248">MVLESTALIGRNPAAHDGEEVAELFNYADMGRSVSKTHLHLAADSSGVWVTDRNSTNGSGLTGADGVRKTLAAGQSQHAEYGDTVYFGDRHFVVSPA</sequence>
<dbReference type="EMBL" id="FUHW01000011">
    <property type="protein sequence ID" value="SJM51036.1"/>
    <property type="molecule type" value="Genomic_DNA"/>
</dbReference>
<keyword evidence="4" id="KW-1185">Reference proteome</keyword>
<dbReference type="SUPFAM" id="SSF49879">
    <property type="entry name" value="SMAD/FHA domain"/>
    <property type="match status" value="1"/>
</dbReference>
<proteinExistence type="predicted"/>
<dbReference type="InterPro" id="IPR000253">
    <property type="entry name" value="FHA_dom"/>
</dbReference>
<name>A0A1R4F573_9MICC</name>
<feature type="domain" description="FHA" evidence="2">
    <location>
        <begin position="7"/>
        <end position="66"/>
    </location>
</feature>
<reference evidence="3 4" key="1">
    <citation type="submission" date="2017-02" db="EMBL/GenBank/DDBJ databases">
        <authorList>
            <person name="Peterson S.W."/>
        </authorList>
    </citation>
    <scope>NUCLEOTIDE SEQUENCE [LARGE SCALE GENOMIC DNA]</scope>
    <source>
        <strain evidence="3 4">B Ar 00.02</strain>
    </source>
</reference>
<keyword evidence="1" id="KW-0597">Phosphoprotein</keyword>
<dbReference type="CDD" id="cd00060">
    <property type="entry name" value="FHA"/>
    <property type="match status" value="1"/>
</dbReference>
<dbReference type="AlphaFoldDB" id="A0A1R4F573"/>
<evidence type="ECO:0000313" key="3">
    <source>
        <dbReference type="EMBL" id="SJM51036.1"/>
    </source>
</evidence>